<reference evidence="1" key="1">
    <citation type="journal article" date="2018" name="Aquaculture">
        <title>Complete genome sequence of a white spot syndrome virus associated with a disease incursion in Australia.</title>
        <authorList>
            <person name="Oakey J."/>
            <person name="Smith C.S."/>
        </authorList>
    </citation>
    <scope>NUCLEOTIDE SEQUENCE [LARGE SCALE GENOMIC DNA]</scope>
    <source>
        <strain evidence="1">WSSV-AU</strain>
    </source>
</reference>
<name>A0A2D3I4Y4_9VIRU</name>
<organism evidence="1">
    <name type="scientific">White spot syndrome virus</name>
    <dbReference type="NCBI Taxonomy" id="342409"/>
    <lineage>
        <taxon>Viruses</taxon>
        <taxon>Viruses incertae sedis</taxon>
        <taxon>Naldaviricetes</taxon>
        <taxon>Nimaviridae</taxon>
        <taxon>Whispovirus</taxon>
    </lineage>
</organism>
<evidence type="ECO:0000313" key="1">
    <source>
        <dbReference type="EMBL" id="ATU83451.1"/>
    </source>
</evidence>
<accession>A0A2D3I4Y4</accession>
<proteinExistence type="predicted"/>
<sequence>MNFKFYKKMLIYVPVCDESRTDEKEDFNNDEEENILKEEEVSGGEKVVNIVVGSIKMMKPGSKIKTKYRLYSLLASAIGSRKKAEEYIERLYNSFSSMTLNEGGRLASAIYCPSYNNKRIKNNRSRPVKLIHASRELLSETTVREEILRKSPASSSSSSTSSSTSSFSSIFLFVPSNCTSKTVCDFVKHIQYEEDINRLRYNIIHISEENYASRFSKINRLTTCIQGISKTIKIL</sequence>
<dbReference type="Proteomes" id="UP000267516">
    <property type="component" value="Segment"/>
</dbReference>
<protein>
    <submittedName>
        <fullName evidence="1">ORF355</fullName>
    </submittedName>
</protein>
<dbReference type="EMBL" id="MF768985">
    <property type="protein sequence ID" value="ATU83451.1"/>
    <property type="molecule type" value="Genomic_DNA"/>
</dbReference>